<dbReference type="GO" id="GO:0005886">
    <property type="term" value="C:plasma membrane"/>
    <property type="evidence" value="ECO:0007669"/>
    <property type="project" value="UniProtKB-SubCell"/>
</dbReference>
<keyword evidence="4 7" id="KW-0812">Transmembrane</keyword>
<keyword evidence="5 7" id="KW-1133">Transmembrane helix</keyword>
<comment type="subcellular location">
    <subcellularLocation>
        <location evidence="1">Cell membrane</location>
        <topology evidence="1">Multi-pass membrane protein</topology>
    </subcellularLocation>
</comment>
<gene>
    <name evidence="9" type="ORF">EL26_22130</name>
</gene>
<evidence type="ECO:0000313" key="10">
    <source>
        <dbReference type="Proteomes" id="UP000027931"/>
    </source>
</evidence>
<keyword evidence="6 7" id="KW-0472">Membrane</keyword>
<evidence type="ECO:0000256" key="1">
    <source>
        <dbReference type="ARBA" id="ARBA00004651"/>
    </source>
</evidence>
<evidence type="ECO:0000256" key="4">
    <source>
        <dbReference type="ARBA" id="ARBA00022692"/>
    </source>
</evidence>
<dbReference type="EMBL" id="JMIR01000044">
    <property type="protein sequence ID" value="KEO81157.1"/>
    <property type="molecule type" value="Genomic_DNA"/>
</dbReference>
<feature type="transmembrane region" description="Helical" evidence="7">
    <location>
        <begin position="246"/>
        <end position="266"/>
    </location>
</feature>
<comment type="similarity">
    <text evidence="2">Belongs to the EamA transporter family.</text>
</comment>
<evidence type="ECO:0000313" key="9">
    <source>
        <dbReference type="EMBL" id="KEO81157.1"/>
    </source>
</evidence>
<keyword evidence="10" id="KW-1185">Reference proteome</keyword>
<sequence length="306" mass="33622">MKKTILADSILLGVTFVWGATFVLVKEAINTMPPFTFLAVRFLFAALLLFLFMLFFARDALRGIDRRLWFSGAALGLWLFAGYAFQTFGLEFTTSSKAGFITGLSVVFVPFLALWMLRQKLKRNALLGSGVATVGLALLSLTRDLSVNIGDLLVLLCAISYALQIVLVGRYAPRYHAFTLALLQIFFCGVFNLIGSLLFEDISVVFSPDVLFDPWVLWALLICSVLATAVAFVAQNQFQKFTTPTRTALIFSTEPVFAALTAFFWAGERLDLQQVVGCLLILAGTLFAELGGHDDKPQSEPVPSSS</sequence>
<dbReference type="OrthoDB" id="9804865at2"/>
<reference evidence="9 10" key="1">
    <citation type="journal article" date="2013" name="Int. J. Syst. Evol. Microbiol.">
        <title>Tumebacillus flagellatus sp. nov., an alpha-amylase/pullulanase-producing bacterium isolated from cassava wastewater.</title>
        <authorList>
            <person name="Wang Q."/>
            <person name="Xie N."/>
            <person name="Qin Y."/>
            <person name="Shen N."/>
            <person name="Zhu J."/>
            <person name="Mi H."/>
            <person name="Huang R."/>
        </authorList>
    </citation>
    <scope>NUCLEOTIDE SEQUENCE [LARGE SCALE GENOMIC DNA]</scope>
    <source>
        <strain evidence="9 10">GST4</strain>
    </source>
</reference>
<feature type="transmembrane region" description="Helical" evidence="7">
    <location>
        <begin position="35"/>
        <end position="56"/>
    </location>
</feature>
<dbReference type="eggNOG" id="COG0697">
    <property type="taxonomic scope" value="Bacteria"/>
</dbReference>
<evidence type="ECO:0000256" key="7">
    <source>
        <dbReference type="SAM" id="Phobius"/>
    </source>
</evidence>
<feature type="domain" description="EamA" evidence="8">
    <location>
        <begin position="8"/>
        <end position="140"/>
    </location>
</feature>
<dbReference type="InterPro" id="IPR000620">
    <property type="entry name" value="EamA_dom"/>
</dbReference>
<keyword evidence="3" id="KW-1003">Cell membrane</keyword>
<dbReference type="Proteomes" id="UP000027931">
    <property type="component" value="Unassembled WGS sequence"/>
</dbReference>
<protein>
    <submittedName>
        <fullName evidence="9">Membrane protein</fullName>
    </submittedName>
</protein>
<evidence type="ECO:0000259" key="8">
    <source>
        <dbReference type="Pfam" id="PF00892"/>
    </source>
</evidence>
<accession>A0A074M5A8</accession>
<proteinExistence type="inferred from homology"/>
<dbReference type="SUPFAM" id="SSF103481">
    <property type="entry name" value="Multidrug resistance efflux transporter EmrE"/>
    <property type="match status" value="2"/>
</dbReference>
<name>A0A074M5A8_9BACL</name>
<dbReference type="Gene3D" id="1.10.3730.20">
    <property type="match status" value="1"/>
</dbReference>
<dbReference type="PANTHER" id="PTHR42920">
    <property type="entry name" value="OS03G0707200 PROTEIN-RELATED"/>
    <property type="match status" value="1"/>
</dbReference>
<dbReference type="AlphaFoldDB" id="A0A074M5A8"/>
<feature type="transmembrane region" description="Helical" evidence="7">
    <location>
        <begin position="98"/>
        <end position="117"/>
    </location>
</feature>
<dbReference type="InterPro" id="IPR037185">
    <property type="entry name" value="EmrE-like"/>
</dbReference>
<feature type="transmembrane region" description="Helical" evidence="7">
    <location>
        <begin position="215"/>
        <end position="234"/>
    </location>
</feature>
<evidence type="ECO:0000256" key="5">
    <source>
        <dbReference type="ARBA" id="ARBA00022989"/>
    </source>
</evidence>
<feature type="transmembrane region" description="Helical" evidence="7">
    <location>
        <begin position="147"/>
        <end position="168"/>
    </location>
</feature>
<dbReference type="STRING" id="1157490.EL26_22130"/>
<evidence type="ECO:0000256" key="6">
    <source>
        <dbReference type="ARBA" id="ARBA00023136"/>
    </source>
</evidence>
<feature type="transmembrane region" description="Helical" evidence="7">
    <location>
        <begin position="175"/>
        <end position="195"/>
    </location>
</feature>
<dbReference type="Pfam" id="PF00892">
    <property type="entry name" value="EamA"/>
    <property type="match status" value="2"/>
</dbReference>
<evidence type="ECO:0000256" key="3">
    <source>
        <dbReference type="ARBA" id="ARBA00022475"/>
    </source>
</evidence>
<evidence type="ECO:0000256" key="2">
    <source>
        <dbReference type="ARBA" id="ARBA00007362"/>
    </source>
</evidence>
<feature type="transmembrane region" description="Helical" evidence="7">
    <location>
        <begin position="124"/>
        <end position="141"/>
    </location>
</feature>
<dbReference type="InterPro" id="IPR051258">
    <property type="entry name" value="Diverse_Substrate_Transporter"/>
</dbReference>
<feature type="domain" description="EamA" evidence="8">
    <location>
        <begin position="149"/>
        <end position="287"/>
    </location>
</feature>
<feature type="transmembrane region" description="Helical" evidence="7">
    <location>
        <begin position="68"/>
        <end position="86"/>
    </location>
</feature>
<comment type="caution">
    <text evidence="9">The sequence shown here is derived from an EMBL/GenBank/DDBJ whole genome shotgun (WGS) entry which is preliminary data.</text>
</comment>
<dbReference type="PANTHER" id="PTHR42920:SF5">
    <property type="entry name" value="EAMA DOMAIN-CONTAINING PROTEIN"/>
    <property type="match status" value="1"/>
</dbReference>
<organism evidence="9 10">
    <name type="scientific">Tumebacillus flagellatus</name>
    <dbReference type="NCBI Taxonomy" id="1157490"/>
    <lineage>
        <taxon>Bacteria</taxon>
        <taxon>Bacillati</taxon>
        <taxon>Bacillota</taxon>
        <taxon>Bacilli</taxon>
        <taxon>Bacillales</taxon>
        <taxon>Alicyclobacillaceae</taxon>
        <taxon>Tumebacillus</taxon>
    </lineage>
</organism>
<dbReference type="RefSeq" id="WP_038093934.1">
    <property type="nucleotide sequence ID" value="NZ_JMIR01000044.1"/>
</dbReference>